<keyword evidence="2" id="KW-1185">Reference proteome</keyword>
<sequence length="85" mass="9371">MGNLFQPFWHPIDGLPLLKWLFNLCEHSHRVLELAAAAESLFSGVYQIFHNVFEPCSSYDALFSRASAMAASYTGLSSQSSPFGG</sequence>
<evidence type="ECO:0000313" key="1">
    <source>
        <dbReference type="EMBL" id="KAK7351388.1"/>
    </source>
</evidence>
<name>A0AAN9MG83_CANGL</name>
<gene>
    <name evidence="1" type="ORF">VNO77_10799</name>
</gene>
<organism evidence="1 2">
    <name type="scientific">Canavalia gladiata</name>
    <name type="common">Sword bean</name>
    <name type="synonym">Dolichos gladiatus</name>
    <dbReference type="NCBI Taxonomy" id="3824"/>
    <lineage>
        <taxon>Eukaryota</taxon>
        <taxon>Viridiplantae</taxon>
        <taxon>Streptophyta</taxon>
        <taxon>Embryophyta</taxon>
        <taxon>Tracheophyta</taxon>
        <taxon>Spermatophyta</taxon>
        <taxon>Magnoliopsida</taxon>
        <taxon>eudicotyledons</taxon>
        <taxon>Gunneridae</taxon>
        <taxon>Pentapetalae</taxon>
        <taxon>rosids</taxon>
        <taxon>fabids</taxon>
        <taxon>Fabales</taxon>
        <taxon>Fabaceae</taxon>
        <taxon>Papilionoideae</taxon>
        <taxon>50 kb inversion clade</taxon>
        <taxon>NPAAA clade</taxon>
        <taxon>indigoferoid/millettioid clade</taxon>
        <taxon>Phaseoleae</taxon>
        <taxon>Canavalia</taxon>
    </lineage>
</organism>
<dbReference type="Proteomes" id="UP001367508">
    <property type="component" value="Unassembled WGS sequence"/>
</dbReference>
<dbReference type="EMBL" id="JAYMYQ010000002">
    <property type="protein sequence ID" value="KAK7351388.1"/>
    <property type="molecule type" value="Genomic_DNA"/>
</dbReference>
<dbReference type="AlphaFoldDB" id="A0AAN9MG83"/>
<reference evidence="1 2" key="1">
    <citation type="submission" date="2024-01" db="EMBL/GenBank/DDBJ databases">
        <title>The genomes of 5 underutilized Papilionoideae crops provide insights into root nodulation and disease resistanc.</title>
        <authorList>
            <person name="Jiang F."/>
        </authorList>
    </citation>
    <scope>NUCLEOTIDE SEQUENCE [LARGE SCALE GENOMIC DNA]</scope>
    <source>
        <strain evidence="1">LVBAO_FW01</strain>
        <tissue evidence="1">Leaves</tissue>
    </source>
</reference>
<protein>
    <submittedName>
        <fullName evidence="1">Uncharacterized protein</fullName>
    </submittedName>
</protein>
<evidence type="ECO:0000313" key="2">
    <source>
        <dbReference type="Proteomes" id="UP001367508"/>
    </source>
</evidence>
<accession>A0AAN9MG83</accession>
<proteinExistence type="predicted"/>
<comment type="caution">
    <text evidence="1">The sequence shown here is derived from an EMBL/GenBank/DDBJ whole genome shotgun (WGS) entry which is preliminary data.</text>
</comment>